<accession>A0A385EAL7</accession>
<dbReference type="Proteomes" id="UP000259026">
    <property type="component" value="Segment"/>
</dbReference>
<organism evidence="1 2">
    <name type="scientific">Caulobacter phage CcrPW</name>
    <dbReference type="NCBI Taxonomy" id="2283271"/>
    <lineage>
        <taxon>Viruses</taxon>
        <taxon>Duplodnaviria</taxon>
        <taxon>Heunggongvirae</taxon>
        <taxon>Uroviricota</taxon>
        <taxon>Caudoviricetes</taxon>
        <taxon>Jeanschmidtviridae</taxon>
        <taxon>Colossusvirus</taxon>
        <taxon>Colossusvirus PW</taxon>
    </lineage>
</organism>
<name>A0A385EAL7_9CAUD</name>
<evidence type="ECO:0000313" key="2">
    <source>
        <dbReference type="Proteomes" id="UP000259026"/>
    </source>
</evidence>
<protein>
    <submittedName>
        <fullName evidence="1">Uncharacterized protein</fullName>
    </submittedName>
</protein>
<proteinExistence type="predicted"/>
<evidence type="ECO:0000313" key="1">
    <source>
        <dbReference type="EMBL" id="AXQ68904.1"/>
    </source>
</evidence>
<reference evidence="1 2" key="2">
    <citation type="submission" date="2018-09" db="EMBL/GenBank/DDBJ databases">
        <title>Giant CbK-like Caulobacter bacteriophages have genetically divergent genomes.</title>
        <authorList>
            <person name="Wilson K."/>
            <person name="Ely B."/>
        </authorList>
    </citation>
    <scope>NUCLEOTIDE SEQUENCE [LARGE SCALE GENOMIC DNA]</scope>
</reference>
<keyword evidence="2" id="KW-1185">Reference proteome</keyword>
<gene>
    <name evidence="1" type="ORF">CcrPW_gp365</name>
</gene>
<reference evidence="2" key="1">
    <citation type="submission" date="2018-07" db="EMBL/GenBank/DDBJ databases">
        <title>Giant CbK-like Caulobacter bacteriophages have genetically divergent genomes.</title>
        <authorList>
            <person name="Wilson K.M."/>
            <person name="Ely B."/>
        </authorList>
    </citation>
    <scope>NUCLEOTIDE SEQUENCE [LARGE SCALE GENOMIC DNA]</scope>
</reference>
<sequence>MTQERSPYPDVGGYVRDPAYHLMRLRMLLTGTNAPDDAVLREALVRLNAHLEKDADLLSALRGERKLYYDIMSDPREDGGVRIWSYTLKGLHLAGANSGETFAMLPDAIKTLLVANEGIASDEIISIAVNRTSNLPYKRDVIVTLKPLPPIN</sequence>
<dbReference type="EMBL" id="MH588545">
    <property type="protein sequence ID" value="AXQ68904.1"/>
    <property type="molecule type" value="Genomic_DNA"/>
</dbReference>